<keyword evidence="4 9" id="KW-0479">Metal-binding</keyword>
<comment type="cofactor">
    <cofactor evidence="1">
        <name>Mg(2+)</name>
        <dbReference type="ChEBI" id="CHEBI:18420"/>
    </cofactor>
</comment>
<dbReference type="InterPro" id="IPR044929">
    <property type="entry name" value="DNA/RNA_non-sp_Endonuclease_sf"/>
</dbReference>
<dbReference type="KEGG" id="ptan:CRYO30217_01423"/>
<accession>A0A916JLD8</accession>
<dbReference type="PANTHER" id="PTHR13966:SF5">
    <property type="entry name" value="ENDONUCLEASE G, MITOCHONDRIAL"/>
    <property type="match status" value="1"/>
</dbReference>
<dbReference type="InterPro" id="IPR044925">
    <property type="entry name" value="His-Me_finger_sf"/>
</dbReference>
<name>A0A916JLD8_9FLAO</name>
<dbReference type="EMBL" id="OU015584">
    <property type="protein sequence ID" value="CAG5080704.1"/>
    <property type="molecule type" value="Genomic_DNA"/>
</dbReference>
<gene>
    <name evidence="14" type="ORF">CRYO30217_01423</name>
</gene>
<dbReference type="InterPro" id="IPR001604">
    <property type="entry name" value="Endo_G_ENPP1-like_dom"/>
</dbReference>
<dbReference type="AlphaFoldDB" id="A0A916JLD8"/>
<proteinExistence type="inferred from homology"/>
<dbReference type="RefSeq" id="WP_258541625.1">
    <property type="nucleotide sequence ID" value="NZ_OU015584.1"/>
</dbReference>
<evidence type="ECO:0000256" key="10">
    <source>
        <dbReference type="SAM" id="Coils"/>
    </source>
</evidence>
<dbReference type="GO" id="GO:0016787">
    <property type="term" value="F:hydrolase activity"/>
    <property type="evidence" value="ECO:0007669"/>
    <property type="project" value="UniProtKB-KW"/>
</dbReference>
<feature type="signal peptide" evidence="11">
    <location>
        <begin position="1"/>
        <end position="23"/>
    </location>
</feature>
<keyword evidence="3" id="KW-0540">Nuclease</keyword>
<feature type="coiled-coil region" evidence="10">
    <location>
        <begin position="26"/>
        <end position="53"/>
    </location>
</feature>
<keyword evidence="10" id="KW-0175">Coiled coil</keyword>
<evidence type="ECO:0000313" key="14">
    <source>
        <dbReference type="EMBL" id="CAG5080704.1"/>
    </source>
</evidence>
<reference evidence="14" key="1">
    <citation type="submission" date="2021-04" db="EMBL/GenBank/DDBJ databases">
        <authorList>
            <person name="Rodrigo-Torres L."/>
            <person name="Arahal R. D."/>
            <person name="Lucena T."/>
        </authorList>
    </citation>
    <scope>NUCLEOTIDE SEQUENCE</scope>
    <source>
        <strain evidence="14">AS29M-1</strain>
    </source>
</reference>
<keyword evidence="11" id="KW-0732">Signal</keyword>
<dbReference type="GO" id="GO:0046872">
    <property type="term" value="F:metal ion binding"/>
    <property type="evidence" value="ECO:0007669"/>
    <property type="project" value="UniProtKB-KW"/>
</dbReference>
<evidence type="ECO:0000256" key="11">
    <source>
        <dbReference type="SAM" id="SignalP"/>
    </source>
</evidence>
<comment type="similarity">
    <text evidence="2">Belongs to the DNA/RNA non-specific endonuclease family.</text>
</comment>
<keyword evidence="7" id="KW-0460">Magnesium</keyword>
<keyword evidence="5" id="KW-0255">Endonuclease</keyword>
<feature type="active site" description="Proton acceptor" evidence="8">
    <location>
        <position position="137"/>
    </location>
</feature>
<evidence type="ECO:0000256" key="1">
    <source>
        <dbReference type="ARBA" id="ARBA00001946"/>
    </source>
</evidence>
<organism evidence="14 15">
    <name type="scientific">Parvicella tangerina</name>
    <dbReference type="NCBI Taxonomy" id="2829795"/>
    <lineage>
        <taxon>Bacteria</taxon>
        <taxon>Pseudomonadati</taxon>
        <taxon>Bacteroidota</taxon>
        <taxon>Flavobacteriia</taxon>
        <taxon>Flavobacteriales</taxon>
        <taxon>Parvicellaceae</taxon>
        <taxon>Parvicella</taxon>
    </lineage>
</organism>
<dbReference type="SUPFAM" id="SSF54060">
    <property type="entry name" value="His-Me finger endonucleases"/>
    <property type="match status" value="1"/>
</dbReference>
<dbReference type="InterPro" id="IPR040255">
    <property type="entry name" value="Non-specific_endonuclease"/>
</dbReference>
<evidence type="ECO:0000256" key="5">
    <source>
        <dbReference type="ARBA" id="ARBA00022759"/>
    </source>
</evidence>
<dbReference type="PANTHER" id="PTHR13966">
    <property type="entry name" value="ENDONUCLEASE RELATED"/>
    <property type="match status" value="1"/>
</dbReference>
<evidence type="ECO:0000313" key="15">
    <source>
        <dbReference type="Proteomes" id="UP000683507"/>
    </source>
</evidence>
<dbReference type="PROSITE" id="PS01070">
    <property type="entry name" value="NUCLEASE_NON_SPEC"/>
    <property type="match status" value="1"/>
</dbReference>
<protein>
    <recommendedName>
        <fullName evidence="16">DNA/RNA non-specific endonuclease</fullName>
    </recommendedName>
</protein>
<feature type="domain" description="DNA/RNA non-specific endonuclease/pyrophosphatase/phosphodiesterase" evidence="13">
    <location>
        <begin position="75"/>
        <end position="273"/>
    </location>
</feature>
<dbReference type="GO" id="GO:0004519">
    <property type="term" value="F:endonuclease activity"/>
    <property type="evidence" value="ECO:0007669"/>
    <property type="project" value="UniProtKB-KW"/>
</dbReference>
<evidence type="ECO:0000256" key="7">
    <source>
        <dbReference type="ARBA" id="ARBA00022842"/>
    </source>
</evidence>
<feature type="binding site" evidence="9">
    <location>
        <position position="168"/>
    </location>
    <ligand>
        <name>Mg(2+)</name>
        <dbReference type="ChEBI" id="CHEBI:18420"/>
        <note>catalytic</note>
    </ligand>
</feature>
<evidence type="ECO:0000256" key="6">
    <source>
        <dbReference type="ARBA" id="ARBA00022801"/>
    </source>
</evidence>
<dbReference type="Pfam" id="PF01223">
    <property type="entry name" value="Endonuclease_NS"/>
    <property type="match status" value="1"/>
</dbReference>
<evidence type="ECO:0000256" key="9">
    <source>
        <dbReference type="PIRSR" id="PIRSR640255-2"/>
    </source>
</evidence>
<dbReference type="SMART" id="SM00892">
    <property type="entry name" value="Endonuclease_NS"/>
    <property type="match status" value="1"/>
</dbReference>
<evidence type="ECO:0000256" key="4">
    <source>
        <dbReference type="ARBA" id="ARBA00022723"/>
    </source>
</evidence>
<feature type="domain" description="ENPP1-3/EXOG-like endonuclease/phosphodiesterase" evidence="12">
    <location>
        <begin position="76"/>
        <end position="273"/>
    </location>
</feature>
<feature type="chain" id="PRO_5037872842" description="DNA/RNA non-specific endonuclease" evidence="11">
    <location>
        <begin position="24"/>
        <end position="402"/>
    </location>
</feature>
<evidence type="ECO:0000256" key="2">
    <source>
        <dbReference type="ARBA" id="ARBA00010052"/>
    </source>
</evidence>
<keyword evidence="6" id="KW-0378">Hydrolase</keyword>
<evidence type="ECO:0000259" key="13">
    <source>
        <dbReference type="SMART" id="SM00892"/>
    </source>
</evidence>
<evidence type="ECO:0000256" key="3">
    <source>
        <dbReference type="ARBA" id="ARBA00022722"/>
    </source>
</evidence>
<evidence type="ECO:0000256" key="8">
    <source>
        <dbReference type="PIRSR" id="PIRSR640255-1"/>
    </source>
</evidence>
<sequence>MINFHKPFLICGLVLLVTWTDFAQTIEELEVQLDSLETKAEKIRVQIEEVKLGNIIKDLKEAGYPLSDIEVQVIEHKAMVLGYAEKHEQAAWVAHIILPDIEKGNVSRTNDFRQDKLVTTGSAGKSDYWYSGYDRGHLAPSADFKWSHTALSETYFYSNMSPQRPELNRETWAELEALIRDYVVNNHEQLYIVTGGVLTEDLPKIQKEDAKNEVSIPNIFYKVILDYTGDEKQGIAFLMPNGECSEPLLTYAVTIDSVEALTGINFFPNLSIDELEQVINLSVWKTEEMQGEVLPLSPSMLKKGQINTSAAKYNIGEKSCVCGTVVSTKYSEKSGATFLNLDKKFPNQVFSVTIWKDDRTNFSYSPEEELKDKKVCISGLIKESKGTPTINVSKEEQIQLLD</sequence>
<dbReference type="Gene3D" id="3.40.570.10">
    <property type="entry name" value="Extracellular Endonuclease, subunit A"/>
    <property type="match status" value="1"/>
</dbReference>
<dbReference type="SMART" id="SM00477">
    <property type="entry name" value="NUC"/>
    <property type="match status" value="1"/>
</dbReference>
<dbReference type="Proteomes" id="UP000683507">
    <property type="component" value="Chromosome"/>
</dbReference>
<dbReference type="InterPro" id="IPR020821">
    <property type="entry name" value="ENPP1-3/EXOG-like_nuc-like"/>
</dbReference>
<evidence type="ECO:0008006" key="16">
    <source>
        <dbReference type="Google" id="ProtNLM"/>
    </source>
</evidence>
<evidence type="ECO:0000259" key="12">
    <source>
        <dbReference type="SMART" id="SM00477"/>
    </source>
</evidence>
<dbReference type="InterPro" id="IPR018524">
    <property type="entry name" value="DNA/RNA_endonuclease_AS"/>
</dbReference>
<keyword evidence="15" id="KW-1185">Reference proteome</keyword>
<dbReference type="CDD" id="cd00091">
    <property type="entry name" value="NUC"/>
    <property type="match status" value="1"/>
</dbReference>
<dbReference type="GO" id="GO:0003676">
    <property type="term" value="F:nucleic acid binding"/>
    <property type="evidence" value="ECO:0007669"/>
    <property type="project" value="InterPro"/>
</dbReference>